<evidence type="ECO:0000256" key="5">
    <source>
        <dbReference type="ARBA" id="ARBA00023163"/>
    </source>
</evidence>
<dbReference type="Pfam" id="PF00155">
    <property type="entry name" value="Aminotran_1_2"/>
    <property type="match status" value="1"/>
</dbReference>
<gene>
    <name evidence="7" type="ORF">Bpfe_031554</name>
</gene>
<evidence type="ECO:0000256" key="3">
    <source>
        <dbReference type="ARBA" id="ARBA00023015"/>
    </source>
</evidence>
<dbReference type="InterPro" id="IPR015424">
    <property type="entry name" value="PyrdxlP-dep_Trfase"/>
</dbReference>
<evidence type="ECO:0000313" key="8">
    <source>
        <dbReference type="Proteomes" id="UP001233172"/>
    </source>
</evidence>
<dbReference type="GO" id="GO:0030170">
    <property type="term" value="F:pyridoxal phosphate binding"/>
    <property type="evidence" value="ECO:0007669"/>
    <property type="project" value="InterPro"/>
</dbReference>
<dbReference type="SUPFAM" id="SSF46785">
    <property type="entry name" value="Winged helix' DNA-binding domain"/>
    <property type="match status" value="1"/>
</dbReference>
<proteinExistence type="inferred from homology"/>
<name>A0AAD8AMJ1_BIOPF</name>
<evidence type="ECO:0000313" key="7">
    <source>
        <dbReference type="EMBL" id="KAK0038693.1"/>
    </source>
</evidence>
<dbReference type="InterPro" id="IPR004839">
    <property type="entry name" value="Aminotransferase_I/II_large"/>
</dbReference>
<dbReference type="PANTHER" id="PTHR46577:SF1">
    <property type="entry name" value="HTH-TYPE TRANSCRIPTIONAL REGULATORY PROTEIN GABR"/>
    <property type="match status" value="1"/>
</dbReference>
<accession>A0AAD8AMJ1</accession>
<comment type="caution">
    <text evidence="7">The sequence shown here is derived from an EMBL/GenBank/DDBJ whole genome shotgun (WGS) entry which is preliminary data.</text>
</comment>
<evidence type="ECO:0000256" key="4">
    <source>
        <dbReference type="ARBA" id="ARBA00023125"/>
    </source>
</evidence>
<dbReference type="PANTHER" id="PTHR46577">
    <property type="entry name" value="HTH-TYPE TRANSCRIPTIONAL REGULATORY PROTEIN GABR"/>
    <property type="match status" value="1"/>
</dbReference>
<keyword evidence="5" id="KW-0804">Transcription</keyword>
<reference evidence="7" key="1">
    <citation type="journal article" date="2023" name="PLoS Negl. Trop. Dis.">
        <title>A genome sequence for Biomphalaria pfeifferi, the major vector snail for the human-infecting parasite Schistosoma mansoni.</title>
        <authorList>
            <person name="Bu L."/>
            <person name="Lu L."/>
            <person name="Laidemitt M.R."/>
            <person name="Zhang S.M."/>
            <person name="Mutuku M."/>
            <person name="Mkoji G."/>
            <person name="Steinauer M."/>
            <person name="Loker E.S."/>
        </authorList>
    </citation>
    <scope>NUCLEOTIDE SEQUENCE</scope>
    <source>
        <strain evidence="7">KasaAsao</strain>
    </source>
</reference>
<keyword evidence="3" id="KW-0805">Transcription regulation</keyword>
<dbReference type="SUPFAM" id="SSF53383">
    <property type="entry name" value="PLP-dependent transferases"/>
    <property type="match status" value="1"/>
</dbReference>
<keyword evidence="7" id="KW-0032">Aminotransferase</keyword>
<feature type="domain" description="HTH gntR-type" evidence="6">
    <location>
        <begin position="19"/>
        <end position="87"/>
    </location>
</feature>
<dbReference type="Gene3D" id="1.10.10.10">
    <property type="entry name" value="Winged helix-like DNA-binding domain superfamily/Winged helix DNA-binding domain"/>
    <property type="match status" value="1"/>
</dbReference>
<sequence length="498" mass="56289">MKPKENIPFITLDGENYSTPLYRRIYEAIRTAILSGEFTSEMRLPSTRILAQNLGVSRITVVNAYEQLFAEGYLEGKIGAGTFVASKLPDELLQTSKPKPKNIEKRQSSPLNLSPFGEQLLARDLESTRMQFETKFQPFQNGLTAIDEFPFEIWSRIAAKFYKNPPRSMLGYGDPRGFYKLREAVAAHLKSARGVNCTAEQVIITSGAQQALDLTARIFLSEKDTFLIEDPCYQEAWNSFSATGAKGIPVAVDKEGFNLANAPKTGEKAKFVYVTPSHQYPLGVTMTLARRLELIEWARKQNSWIVEDDYNSEFRYAGRPLASLQGLDSAGRVIYVGTFSKTIFPALRIGCLVVPPELIEVFTVARAFNDAHSSVINQTILAEFISEGHFARHVRRMRRLYEERQEILVREVKNKLADFIEMEKSEAGMHLIGWLAEDLDEEKITAEALKHNIKLSSVSSYYLSEPPRKGFIFGYTAFDEFQIKEAIAKLAEIFREIG</sequence>
<dbReference type="GO" id="GO:0003677">
    <property type="term" value="F:DNA binding"/>
    <property type="evidence" value="ECO:0007669"/>
    <property type="project" value="UniProtKB-KW"/>
</dbReference>
<reference evidence="7" key="2">
    <citation type="submission" date="2023-04" db="EMBL/GenBank/DDBJ databases">
        <authorList>
            <person name="Bu L."/>
            <person name="Lu L."/>
            <person name="Laidemitt M.R."/>
            <person name="Zhang S.M."/>
            <person name="Mutuku M."/>
            <person name="Mkoji G."/>
            <person name="Steinauer M."/>
            <person name="Loker E.S."/>
        </authorList>
    </citation>
    <scope>NUCLEOTIDE SEQUENCE</scope>
    <source>
        <strain evidence="7">KasaAsao</strain>
        <tissue evidence="7">Whole Snail</tissue>
    </source>
</reference>
<dbReference type="Pfam" id="PF00392">
    <property type="entry name" value="GntR"/>
    <property type="match status" value="1"/>
</dbReference>
<evidence type="ECO:0000256" key="2">
    <source>
        <dbReference type="ARBA" id="ARBA00022898"/>
    </source>
</evidence>
<dbReference type="InterPro" id="IPR000524">
    <property type="entry name" value="Tscrpt_reg_HTH_GntR"/>
</dbReference>
<keyword evidence="2" id="KW-0663">Pyridoxal phosphate</keyword>
<evidence type="ECO:0000259" key="6">
    <source>
        <dbReference type="PROSITE" id="PS50949"/>
    </source>
</evidence>
<dbReference type="CDD" id="cd07377">
    <property type="entry name" value="WHTH_GntR"/>
    <property type="match status" value="1"/>
</dbReference>
<keyword evidence="8" id="KW-1185">Reference proteome</keyword>
<dbReference type="EMBL" id="JASAOG010000495">
    <property type="protein sequence ID" value="KAK0038693.1"/>
    <property type="molecule type" value="Genomic_DNA"/>
</dbReference>
<dbReference type="AlphaFoldDB" id="A0AAD8AMJ1"/>
<dbReference type="Gene3D" id="3.40.640.10">
    <property type="entry name" value="Type I PLP-dependent aspartate aminotransferase-like (Major domain)"/>
    <property type="match status" value="1"/>
</dbReference>
<dbReference type="InterPro" id="IPR051446">
    <property type="entry name" value="HTH_trans_reg/aminotransferase"/>
</dbReference>
<keyword evidence="7" id="KW-0808">Transferase</keyword>
<dbReference type="Proteomes" id="UP001233172">
    <property type="component" value="Unassembled WGS sequence"/>
</dbReference>
<dbReference type="GO" id="GO:0003700">
    <property type="term" value="F:DNA-binding transcription factor activity"/>
    <property type="evidence" value="ECO:0007669"/>
    <property type="project" value="InterPro"/>
</dbReference>
<dbReference type="GO" id="GO:0008483">
    <property type="term" value="F:transaminase activity"/>
    <property type="evidence" value="ECO:0007669"/>
    <property type="project" value="UniProtKB-KW"/>
</dbReference>
<organism evidence="7 8">
    <name type="scientific">Biomphalaria pfeifferi</name>
    <name type="common">Bloodfluke planorb</name>
    <name type="synonym">Freshwater snail</name>
    <dbReference type="NCBI Taxonomy" id="112525"/>
    <lineage>
        <taxon>Eukaryota</taxon>
        <taxon>Metazoa</taxon>
        <taxon>Spiralia</taxon>
        <taxon>Lophotrochozoa</taxon>
        <taxon>Mollusca</taxon>
        <taxon>Gastropoda</taxon>
        <taxon>Heterobranchia</taxon>
        <taxon>Euthyneura</taxon>
        <taxon>Panpulmonata</taxon>
        <taxon>Hygrophila</taxon>
        <taxon>Lymnaeoidea</taxon>
        <taxon>Planorbidae</taxon>
        <taxon>Biomphalaria</taxon>
    </lineage>
</organism>
<dbReference type="SMART" id="SM00345">
    <property type="entry name" value="HTH_GNTR"/>
    <property type="match status" value="1"/>
</dbReference>
<keyword evidence="4" id="KW-0238">DNA-binding</keyword>
<dbReference type="InterPro" id="IPR036388">
    <property type="entry name" value="WH-like_DNA-bd_sf"/>
</dbReference>
<comment type="similarity">
    <text evidence="1">In the C-terminal section; belongs to the class-I pyridoxal-phosphate-dependent aminotransferase family.</text>
</comment>
<evidence type="ECO:0000256" key="1">
    <source>
        <dbReference type="ARBA" id="ARBA00005384"/>
    </source>
</evidence>
<protein>
    <submittedName>
        <fullName evidence="7">PLP-dependent aminotransferase family protein</fullName>
    </submittedName>
</protein>
<dbReference type="InterPro" id="IPR015421">
    <property type="entry name" value="PyrdxlP-dep_Trfase_major"/>
</dbReference>
<dbReference type="CDD" id="cd00609">
    <property type="entry name" value="AAT_like"/>
    <property type="match status" value="1"/>
</dbReference>
<dbReference type="PROSITE" id="PS50949">
    <property type="entry name" value="HTH_GNTR"/>
    <property type="match status" value="1"/>
</dbReference>
<dbReference type="InterPro" id="IPR036390">
    <property type="entry name" value="WH_DNA-bd_sf"/>
</dbReference>
<dbReference type="PRINTS" id="PR00035">
    <property type="entry name" value="HTHGNTR"/>
</dbReference>